<dbReference type="InterPro" id="IPR021109">
    <property type="entry name" value="Peptidase_aspartic_dom_sf"/>
</dbReference>
<feature type="compositionally biased region" description="Low complexity" evidence="8">
    <location>
        <begin position="38"/>
        <end position="48"/>
    </location>
</feature>
<dbReference type="InterPro" id="IPR041373">
    <property type="entry name" value="RT_RNaseH"/>
</dbReference>
<keyword evidence="3" id="KW-0548">Nucleotidyltransferase</keyword>
<dbReference type="EMBL" id="OIVN01006330">
    <property type="protein sequence ID" value="SPD30726.1"/>
    <property type="molecule type" value="Genomic_DNA"/>
</dbReference>
<dbReference type="CDD" id="cd01647">
    <property type="entry name" value="RT_LTR"/>
    <property type="match status" value="1"/>
</dbReference>
<dbReference type="InterPro" id="IPR050951">
    <property type="entry name" value="Retrovirus_Pol_polyprotein"/>
</dbReference>
<dbReference type="SUPFAM" id="SSF50630">
    <property type="entry name" value="Acid proteases"/>
    <property type="match status" value="1"/>
</dbReference>
<reference evidence="11" key="1">
    <citation type="submission" date="2018-02" db="EMBL/GenBank/DDBJ databases">
        <authorList>
            <person name="Cohen D.B."/>
            <person name="Kent A.D."/>
        </authorList>
    </citation>
    <scope>NUCLEOTIDE SEQUENCE</scope>
</reference>
<dbReference type="GO" id="GO:0016787">
    <property type="term" value="F:hydrolase activity"/>
    <property type="evidence" value="ECO:0007669"/>
    <property type="project" value="UniProtKB-KW"/>
</dbReference>
<evidence type="ECO:0000313" key="11">
    <source>
        <dbReference type="EMBL" id="SPD30726.1"/>
    </source>
</evidence>
<evidence type="ECO:0000256" key="3">
    <source>
        <dbReference type="ARBA" id="ARBA00022695"/>
    </source>
</evidence>
<dbReference type="PANTHER" id="PTHR37984:SF5">
    <property type="entry name" value="PROTEIN NYNRIN-LIKE"/>
    <property type="match status" value="1"/>
</dbReference>
<name>A0A2N9IZG6_FAGSY</name>
<evidence type="ECO:0000256" key="6">
    <source>
        <dbReference type="ARBA" id="ARBA00022801"/>
    </source>
</evidence>
<feature type="region of interest" description="Disordered" evidence="8">
    <location>
        <begin position="143"/>
        <end position="169"/>
    </location>
</feature>
<evidence type="ECO:0000256" key="2">
    <source>
        <dbReference type="ARBA" id="ARBA00022679"/>
    </source>
</evidence>
<feature type="region of interest" description="Disordered" evidence="8">
    <location>
        <begin position="29"/>
        <end position="59"/>
    </location>
</feature>
<dbReference type="Gene3D" id="2.40.70.10">
    <property type="entry name" value="Acid Proteases"/>
    <property type="match status" value="1"/>
</dbReference>
<dbReference type="GO" id="GO:0004519">
    <property type="term" value="F:endonuclease activity"/>
    <property type="evidence" value="ECO:0007669"/>
    <property type="project" value="UniProtKB-KW"/>
</dbReference>
<feature type="region of interest" description="Disordered" evidence="8">
    <location>
        <begin position="212"/>
        <end position="304"/>
    </location>
</feature>
<gene>
    <name evidence="11" type="ORF">FSB_LOCUS58608</name>
</gene>
<feature type="compositionally biased region" description="Polar residues" evidence="8">
    <location>
        <begin position="226"/>
        <end position="240"/>
    </location>
</feature>
<dbReference type="EC" id="2.7.7.49" evidence="1"/>
<dbReference type="Gene3D" id="3.10.10.10">
    <property type="entry name" value="HIV Type 1 Reverse Transcriptase, subunit A, domain 1"/>
    <property type="match status" value="2"/>
</dbReference>
<evidence type="ECO:0000256" key="1">
    <source>
        <dbReference type="ARBA" id="ARBA00012493"/>
    </source>
</evidence>
<protein>
    <recommendedName>
        <fullName evidence="1">RNA-directed DNA polymerase</fullName>
        <ecNumber evidence="1">2.7.7.49</ecNumber>
    </recommendedName>
</protein>
<dbReference type="FunFam" id="3.30.70.270:FF:000020">
    <property type="entry name" value="Transposon Tf2-6 polyprotein-like Protein"/>
    <property type="match status" value="1"/>
</dbReference>
<dbReference type="InterPro" id="IPR000477">
    <property type="entry name" value="RT_dom"/>
</dbReference>
<dbReference type="PANTHER" id="PTHR37984">
    <property type="entry name" value="PROTEIN CBG26694"/>
    <property type="match status" value="1"/>
</dbReference>
<feature type="compositionally biased region" description="Basic and acidic residues" evidence="8">
    <location>
        <begin position="266"/>
        <end position="287"/>
    </location>
</feature>
<dbReference type="AlphaFoldDB" id="A0A2N9IZG6"/>
<dbReference type="GO" id="GO:0003964">
    <property type="term" value="F:RNA-directed DNA polymerase activity"/>
    <property type="evidence" value="ECO:0007669"/>
    <property type="project" value="UniProtKB-KW"/>
</dbReference>
<feature type="compositionally biased region" description="Polar residues" evidence="8">
    <location>
        <begin position="144"/>
        <end position="153"/>
    </location>
</feature>
<evidence type="ECO:0000259" key="9">
    <source>
        <dbReference type="Pfam" id="PF00078"/>
    </source>
</evidence>
<evidence type="ECO:0000256" key="4">
    <source>
        <dbReference type="ARBA" id="ARBA00022722"/>
    </source>
</evidence>
<evidence type="ECO:0000256" key="7">
    <source>
        <dbReference type="ARBA" id="ARBA00022918"/>
    </source>
</evidence>
<dbReference type="InterPro" id="IPR043128">
    <property type="entry name" value="Rev_trsase/Diguanyl_cyclase"/>
</dbReference>
<dbReference type="CDD" id="cd00303">
    <property type="entry name" value="retropepsin_like"/>
    <property type="match status" value="1"/>
</dbReference>
<sequence length="1186" mass="134122">MMCNGAFLNKDPNEAWQYFDQLAENAQSWDPSALSENSSKTKPSTTSSGGRHHLREEDDLNARIASLARKVESMELRKVNEITPVQKEEVCGICEIMGHATHECPTIPAFKEVLHDQANAMNTYKKPFQSPYSETYNPGWRNHPNFSWRNENNAPPPQGPSNSVIYNPPHKRTLEDTLQTFMQGQSTINNQTSQALNDIRSTLTKLTTSLSTQEKGKFPAQPQPNPQGQFGVSGSSASGTQHEHVKSITTLRSGKVIDKTIPTKAQKPEEFSKPKSDDKLDKSESSEAVKCPIPAPFPQRLQPPQKLSHNSEIFEILKQVKINIPLLDAIKQIPSYAKFLKDLCTVKRKLNVQKKAFLCEQVSAIIQHNTPPKYKDPGCPTISCIIGNFRIEKALLDLGASVNLLPYSVYEQLGLGELKPTGIILQLADRSVKTPRGIVEDVLVQIDKFYFPVDFIVLDTHPVSNVGIQIPIILGRPFLATSNALINCRNGVMKLSFGNMTLEVNIFNICKQPGDDDGFHEVNLIETLVQDQFNLTCLSDPLESCLVNSLDFDDDEDSEVAHICSVLNSSQVLEVNAWRPKFEELPPRNIMPVPSSVEAPKLELKPLPVELKYAFLGQEETFPVVISSKLNDEQESKLLKILRMHKGAIGWTIADIKGISPLICTHRIYLEDNVKPSREMQRRLNPNMKEVVRAEVLKLLDVGIIYPISDRNFNSVTRKDHFPLPFMDQILERVAGHEYYCFLDGYSGYNQIEIALEDQEKTTFTCPFGTFAYRRMPFGLCNAPATFQRCMLSLFSDMVERFLEVFMDDFSVFGDSFDDCLSNLQKVLIRCEEKNLVLNWEKCHFMVSKGIVLGHIVSSQGIEVDKSKIELISKLPTPKTVKDIRSFLGHAGFYRRFIKDFSVISRPLCNLLSKDTPFEWTEACQEAFEKLKGTLTSAPIMQPPNWSLPFEIMCDASDYAVGAVLGQRKDKKPYVIYYASKTLDSAQINYSTTEKELLAVVFALDKFRAYLVGSPIVVFTDHAALKYLLTKKDAKARLIRWILLLQEFNLSIKDKKGVENVVADHLSRLVVKDSLETMPIKDTFPDEQLFNISDLPWFADIVNFLVTGQTPSHWTAQDKKKFFVELRSRWTGPFVVKNVYPYGTVEIENPQNGNTFKVNGQRLKPFLENYIPEVESTPLEDPVYQD</sequence>
<dbReference type="Pfam" id="PF17917">
    <property type="entry name" value="RT_RNaseH"/>
    <property type="match status" value="1"/>
</dbReference>
<organism evidence="11">
    <name type="scientific">Fagus sylvatica</name>
    <name type="common">Beechnut</name>
    <dbReference type="NCBI Taxonomy" id="28930"/>
    <lineage>
        <taxon>Eukaryota</taxon>
        <taxon>Viridiplantae</taxon>
        <taxon>Streptophyta</taxon>
        <taxon>Embryophyta</taxon>
        <taxon>Tracheophyta</taxon>
        <taxon>Spermatophyta</taxon>
        <taxon>Magnoliopsida</taxon>
        <taxon>eudicotyledons</taxon>
        <taxon>Gunneridae</taxon>
        <taxon>Pentapetalae</taxon>
        <taxon>rosids</taxon>
        <taxon>fabids</taxon>
        <taxon>Fagales</taxon>
        <taxon>Fagaceae</taxon>
        <taxon>Fagus</taxon>
    </lineage>
</organism>
<accession>A0A2N9IZG6</accession>
<feature type="domain" description="Reverse transcriptase" evidence="9">
    <location>
        <begin position="707"/>
        <end position="856"/>
    </location>
</feature>
<evidence type="ECO:0000256" key="5">
    <source>
        <dbReference type="ARBA" id="ARBA00022759"/>
    </source>
</evidence>
<dbReference type="CDD" id="cd09274">
    <property type="entry name" value="RNase_HI_RT_Ty3"/>
    <property type="match status" value="1"/>
</dbReference>
<dbReference type="SUPFAM" id="SSF56672">
    <property type="entry name" value="DNA/RNA polymerases"/>
    <property type="match status" value="1"/>
</dbReference>
<dbReference type="Gene3D" id="3.30.70.270">
    <property type="match status" value="2"/>
</dbReference>
<keyword evidence="2" id="KW-0808">Transferase</keyword>
<keyword evidence="4" id="KW-0540">Nuclease</keyword>
<dbReference type="FunFam" id="3.10.20.370:FF:000001">
    <property type="entry name" value="Retrovirus-related Pol polyprotein from transposon 17.6-like protein"/>
    <property type="match status" value="1"/>
</dbReference>
<evidence type="ECO:0000259" key="10">
    <source>
        <dbReference type="Pfam" id="PF17917"/>
    </source>
</evidence>
<evidence type="ECO:0000256" key="8">
    <source>
        <dbReference type="SAM" id="MobiDB-lite"/>
    </source>
</evidence>
<keyword evidence="5" id="KW-0255">Endonuclease</keyword>
<dbReference type="Pfam" id="PF00078">
    <property type="entry name" value="RVT_1"/>
    <property type="match status" value="1"/>
</dbReference>
<proteinExistence type="predicted"/>
<keyword evidence="6" id="KW-0378">Hydrolase</keyword>
<dbReference type="InterPro" id="IPR043502">
    <property type="entry name" value="DNA/RNA_pol_sf"/>
</dbReference>
<keyword evidence="7" id="KW-0695">RNA-directed DNA polymerase</keyword>
<feature type="domain" description="Reverse transcriptase RNase H-like" evidence="10">
    <location>
        <begin position="947"/>
        <end position="1048"/>
    </location>
</feature>